<dbReference type="RefSeq" id="WP_043397152.1">
    <property type="nucleotide sequence ID" value="NZ_JPMI01000127.1"/>
</dbReference>
<evidence type="ECO:0000313" key="1">
    <source>
        <dbReference type="EMBL" id="KFA91858.1"/>
    </source>
</evidence>
<sequence>MDYFLMGREGWCLSEQEFIQVLTSRWPSAITKSVDIPGGPRSVDFRIRMSESSIDGHLNLEGSTVVFYGAPGDCAKFALEYRAIFPQGQPFLLFDEGYNRSIELGPETTGENIVSALQDTTAT</sequence>
<dbReference type="EMBL" id="JPMI01000127">
    <property type="protein sequence ID" value="KFA91858.1"/>
    <property type="molecule type" value="Genomic_DNA"/>
</dbReference>
<comment type="caution">
    <text evidence="1">The sequence shown here is derived from an EMBL/GenBank/DDBJ whole genome shotgun (WGS) entry which is preliminary data.</text>
</comment>
<dbReference type="Proteomes" id="UP000028547">
    <property type="component" value="Unassembled WGS sequence"/>
</dbReference>
<accession>A0A084STS3</accession>
<proteinExistence type="predicted"/>
<protein>
    <submittedName>
        <fullName evidence="1">Uncharacterized protein</fullName>
    </submittedName>
</protein>
<name>A0A084STS3_9BACT</name>
<evidence type="ECO:0000313" key="2">
    <source>
        <dbReference type="Proteomes" id="UP000028547"/>
    </source>
</evidence>
<dbReference type="AlphaFoldDB" id="A0A084STS3"/>
<reference evidence="1 2" key="1">
    <citation type="submission" date="2014-07" db="EMBL/GenBank/DDBJ databases">
        <title>Draft Genome Sequence of Gephyronic Acid Producer, Cystobacter violaceus Strain Cb vi76.</title>
        <authorList>
            <person name="Stevens D.C."/>
            <person name="Young J."/>
            <person name="Carmichael R."/>
            <person name="Tan J."/>
            <person name="Taylor R.E."/>
        </authorList>
    </citation>
    <scope>NUCLEOTIDE SEQUENCE [LARGE SCALE GENOMIC DNA]</scope>
    <source>
        <strain evidence="1 2">Cb vi76</strain>
    </source>
</reference>
<organism evidence="1 2">
    <name type="scientific">Archangium violaceum Cb vi76</name>
    <dbReference type="NCBI Taxonomy" id="1406225"/>
    <lineage>
        <taxon>Bacteria</taxon>
        <taxon>Pseudomonadati</taxon>
        <taxon>Myxococcota</taxon>
        <taxon>Myxococcia</taxon>
        <taxon>Myxococcales</taxon>
        <taxon>Cystobacterineae</taxon>
        <taxon>Archangiaceae</taxon>
        <taxon>Archangium</taxon>
    </lineage>
</organism>
<gene>
    <name evidence="1" type="ORF">Q664_19230</name>
</gene>